<proteinExistence type="predicted"/>
<comment type="caution">
    <text evidence="3">The sequence shown here is derived from an EMBL/GenBank/DDBJ whole genome shotgun (WGS) entry which is preliminary data.</text>
</comment>
<dbReference type="EMBL" id="JAYWIO010000001">
    <property type="protein sequence ID" value="KAK7289775.1"/>
    <property type="molecule type" value="Genomic_DNA"/>
</dbReference>
<name>A0AAN9P8W3_CROPI</name>
<keyword evidence="4" id="KW-1185">Reference proteome</keyword>
<accession>A0AAN9P8W3</accession>
<evidence type="ECO:0000313" key="3">
    <source>
        <dbReference type="EMBL" id="KAK7289775.1"/>
    </source>
</evidence>
<evidence type="ECO:0000256" key="1">
    <source>
        <dbReference type="SAM" id="MobiDB-lite"/>
    </source>
</evidence>
<organism evidence="3 4">
    <name type="scientific">Crotalaria pallida</name>
    <name type="common">Smooth rattlebox</name>
    <name type="synonym">Crotalaria striata</name>
    <dbReference type="NCBI Taxonomy" id="3830"/>
    <lineage>
        <taxon>Eukaryota</taxon>
        <taxon>Viridiplantae</taxon>
        <taxon>Streptophyta</taxon>
        <taxon>Embryophyta</taxon>
        <taxon>Tracheophyta</taxon>
        <taxon>Spermatophyta</taxon>
        <taxon>Magnoliopsida</taxon>
        <taxon>eudicotyledons</taxon>
        <taxon>Gunneridae</taxon>
        <taxon>Pentapetalae</taxon>
        <taxon>rosids</taxon>
        <taxon>fabids</taxon>
        <taxon>Fabales</taxon>
        <taxon>Fabaceae</taxon>
        <taxon>Papilionoideae</taxon>
        <taxon>50 kb inversion clade</taxon>
        <taxon>genistoids sensu lato</taxon>
        <taxon>core genistoids</taxon>
        <taxon>Crotalarieae</taxon>
        <taxon>Crotalaria</taxon>
    </lineage>
</organism>
<dbReference type="Proteomes" id="UP001372338">
    <property type="component" value="Unassembled WGS sequence"/>
</dbReference>
<feature type="compositionally biased region" description="Low complexity" evidence="1">
    <location>
        <begin position="229"/>
        <end position="241"/>
    </location>
</feature>
<evidence type="ECO:0000313" key="4">
    <source>
        <dbReference type="Proteomes" id="UP001372338"/>
    </source>
</evidence>
<feature type="compositionally biased region" description="Acidic residues" evidence="1">
    <location>
        <begin position="267"/>
        <end position="289"/>
    </location>
</feature>
<dbReference type="Pfam" id="PF26130">
    <property type="entry name" value="PB1-like"/>
    <property type="match status" value="1"/>
</dbReference>
<sequence>MDNYFRVHVHHGGHFVGGNRSLYLGHISLWNFDPCRWSFFEMFDIAREMNYEEVETIWYKDLDNNIQQIVDDEDTGPQEHQEDTGVHINETENVAQGNEANTEANTVAQSVSPNKKGKTKKIAKTAKKAKKAKVRFDDSDDEDIGKDFFDKATSKATNSDAATNLEPRQANAIINPNAATKPDAATTAEPDATPTEADASTNPEANPSQSAAAATPLPNANQANASTNPETTQPTETQTETTTKKKRGRPPKRAATASGVDELPFNIEDENDCLQFDTDSEQSEEELEPDLDRFYEPKYNSSELESEEDSDEEGDITVRRKKKKKYAIFKMPKDMTDYK</sequence>
<protein>
    <recommendedName>
        <fullName evidence="2">PB1-like domain-containing protein</fullName>
    </recommendedName>
</protein>
<feature type="compositionally biased region" description="Polar residues" evidence="1">
    <location>
        <begin position="200"/>
        <end position="228"/>
    </location>
</feature>
<evidence type="ECO:0000259" key="2">
    <source>
        <dbReference type="Pfam" id="PF26130"/>
    </source>
</evidence>
<gene>
    <name evidence="3" type="ORF">RIF29_03704</name>
</gene>
<dbReference type="InterPro" id="IPR058594">
    <property type="entry name" value="PB1-like_dom_pln"/>
</dbReference>
<feature type="domain" description="PB1-like" evidence="2">
    <location>
        <begin position="1"/>
        <end position="74"/>
    </location>
</feature>
<feature type="region of interest" description="Disordered" evidence="1">
    <location>
        <begin position="157"/>
        <end position="323"/>
    </location>
</feature>
<feature type="compositionally biased region" description="Acidic residues" evidence="1">
    <location>
        <begin position="304"/>
        <end position="315"/>
    </location>
</feature>
<feature type="compositionally biased region" description="Low complexity" evidence="1">
    <location>
        <begin position="178"/>
        <end position="199"/>
    </location>
</feature>
<reference evidence="3 4" key="1">
    <citation type="submission" date="2024-01" db="EMBL/GenBank/DDBJ databases">
        <title>The genomes of 5 underutilized Papilionoideae crops provide insights into root nodulation and disease resistanc.</title>
        <authorList>
            <person name="Yuan L."/>
        </authorList>
    </citation>
    <scope>NUCLEOTIDE SEQUENCE [LARGE SCALE GENOMIC DNA]</scope>
    <source>
        <strain evidence="3">ZHUSHIDOU_FW_LH</strain>
        <tissue evidence="3">Leaf</tissue>
    </source>
</reference>
<dbReference type="AlphaFoldDB" id="A0AAN9P8W3"/>